<protein>
    <submittedName>
        <fullName evidence="1">Uncharacterized protein</fullName>
    </submittedName>
</protein>
<keyword evidence="2" id="KW-1185">Reference proteome</keyword>
<name>A0ABR9IZG4_RHIVS</name>
<sequence length="76" mass="8664">MSLLNLLSLQDDEIDTVTTVVRKWCSDHHVPIDGERGRAAMSEAVRLTMAGEKSAPMLAEALSRHMRLDQFKRRRD</sequence>
<evidence type="ECO:0000313" key="1">
    <source>
        <dbReference type="EMBL" id="MBE1508605.1"/>
    </source>
</evidence>
<dbReference type="Proteomes" id="UP000620262">
    <property type="component" value="Unassembled WGS sequence"/>
</dbReference>
<reference evidence="1 2" key="1">
    <citation type="submission" date="2020-10" db="EMBL/GenBank/DDBJ databases">
        <title>Sequencing the genomes of 1000 actinobacteria strains.</title>
        <authorList>
            <person name="Klenk H.-P."/>
        </authorList>
    </citation>
    <scope>NUCLEOTIDE SEQUENCE [LARGE SCALE GENOMIC DNA]</scope>
    <source>
        <strain evidence="1 2">DSM 7307</strain>
    </source>
</reference>
<accession>A0ABR9IZG4</accession>
<gene>
    <name evidence="1" type="ORF">H4W29_005850</name>
</gene>
<proteinExistence type="predicted"/>
<dbReference type="RefSeq" id="WP_192732176.1">
    <property type="nucleotide sequence ID" value="NZ_BAAAVL010000010.1"/>
</dbReference>
<dbReference type="EMBL" id="JADBEC010000002">
    <property type="protein sequence ID" value="MBE1508605.1"/>
    <property type="molecule type" value="Genomic_DNA"/>
</dbReference>
<comment type="caution">
    <text evidence="1">The sequence shown here is derived from an EMBL/GenBank/DDBJ whole genome shotgun (WGS) entry which is preliminary data.</text>
</comment>
<organism evidence="1 2">
    <name type="scientific">Rhizobium viscosum</name>
    <name type="common">Arthrobacter viscosus</name>
    <dbReference type="NCBI Taxonomy" id="1673"/>
    <lineage>
        <taxon>Bacteria</taxon>
        <taxon>Pseudomonadati</taxon>
        <taxon>Pseudomonadota</taxon>
        <taxon>Alphaproteobacteria</taxon>
        <taxon>Hyphomicrobiales</taxon>
        <taxon>Rhizobiaceae</taxon>
        <taxon>Rhizobium/Agrobacterium group</taxon>
        <taxon>Rhizobium</taxon>
    </lineage>
</organism>
<evidence type="ECO:0000313" key="2">
    <source>
        <dbReference type="Proteomes" id="UP000620262"/>
    </source>
</evidence>